<dbReference type="Proteomes" id="UP001400965">
    <property type="component" value="Unassembled WGS sequence"/>
</dbReference>
<dbReference type="RefSeq" id="WP_346041369.1">
    <property type="nucleotide sequence ID" value="NZ_BAAACP010000001.1"/>
</dbReference>
<evidence type="ECO:0000313" key="2">
    <source>
        <dbReference type="Proteomes" id="UP001400965"/>
    </source>
</evidence>
<evidence type="ECO:0008006" key="3">
    <source>
        <dbReference type="Google" id="ProtNLM"/>
    </source>
</evidence>
<keyword evidence="2" id="KW-1185">Reference proteome</keyword>
<evidence type="ECO:0000313" key="1">
    <source>
        <dbReference type="EMBL" id="GAA0861455.1"/>
    </source>
</evidence>
<organism evidence="1 2">
    <name type="scientific">Paraclostridium tenue</name>
    <dbReference type="NCBI Taxonomy" id="1737"/>
    <lineage>
        <taxon>Bacteria</taxon>
        <taxon>Bacillati</taxon>
        <taxon>Bacillota</taxon>
        <taxon>Clostridia</taxon>
        <taxon>Peptostreptococcales</taxon>
        <taxon>Peptostreptococcaceae</taxon>
        <taxon>Paraclostridium</taxon>
    </lineage>
</organism>
<proteinExistence type="predicted"/>
<reference evidence="1 2" key="1">
    <citation type="journal article" date="2019" name="Int. J. Syst. Evol. Microbiol.">
        <title>The Global Catalogue of Microorganisms (GCM) 10K type strain sequencing project: providing services to taxonomists for standard genome sequencing and annotation.</title>
        <authorList>
            <consortium name="The Broad Institute Genomics Platform"/>
            <consortium name="The Broad Institute Genome Sequencing Center for Infectious Disease"/>
            <person name="Wu L."/>
            <person name="Ma J."/>
        </authorList>
    </citation>
    <scope>NUCLEOTIDE SEQUENCE [LARGE SCALE GENOMIC DNA]</scope>
    <source>
        <strain evidence="1 2">JCM 6486</strain>
    </source>
</reference>
<name>A0ABN1LXC1_9FIRM</name>
<accession>A0ABN1LXC1</accession>
<comment type="caution">
    <text evidence="1">The sequence shown here is derived from an EMBL/GenBank/DDBJ whole genome shotgun (WGS) entry which is preliminary data.</text>
</comment>
<sequence>MSYECFDEMKTTVDYVKDYAKQHPVITATAASATVLTGVSLISPKTRKITVPVAKYAIKQQAKFTLGLGMLAMASYLTNKNSNSAF</sequence>
<gene>
    <name evidence="1" type="ORF">GCM10008917_02840</name>
</gene>
<dbReference type="EMBL" id="BAAACP010000001">
    <property type="protein sequence ID" value="GAA0861455.1"/>
    <property type="molecule type" value="Genomic_DNA"/>
</dbReference>
<protein>
    <recommendedName>
        <fullName evidence="3">HIG1 domain-containing protein</fullName>
    </recommendedName>
</protein>